<dbReference type="STRING" id="33936.AZI98_07535"/>
<gene>
    <name evidence="1" type="ORF">AZI98_07535</name>
</gene>
<sequence length="77" mass="8941">MFLKRKQLMACREIYFFANMVSGHCAKNTSNPDKALLQKDHSNIESMSLTSKRWLPEKCARRKKRGVNQVNAILEND</sequence>
<accession>A0A165Y2A5</accession>
<evidence type="ECO:0000313" key="2">
    <source>
        <dbReference type="Proteomes" id="UP000076476"/>
    </source>
</evidence>
<organism evidence="1 2">
    <name type="scientific">Aeribacillus pallidus</name>
    <dbReference type="NCBI Taxonomy" id="33936"/>
    <lineage>
        <taxon>Bacteria</taxon>
        <taxon>Bacillati</taxon>
        <taxon>Bacillota</taxon>
        <taxon>Bacilli</taxon>
        <taxon>Bacillales</taxon>
        <taxon>Bacillaceae</taxon>
        <taxon>Aeribacillus</taxon>
    </lineage>
</organism>
<reference evidence="1 2" key="1">
    <citation type="submission" date="2016-04" db="EMBL/GenBank/DDBJ databases">
        <title>Draft genome sequence of Aeribacillus pallidus 8m3 from petroleum reservoir.</title>
        <authorList>
            <person name="Poltaraus A.B."/>
            <person name="Nazina T.N."/>
            <person name="Tourova T.P."/>
            <person name="Malakho S.M."/>
            <person name="Korshunova A.V."/>
            <person name="Sokolova D.S."/>
        </authorList>
    </citation>
    <scope>NUCLEOTIDE SEQUENCE [LARGE SCALE GENOMIC DNA]</scope>
    <source>
        <strain evidence="1 2">8m3</strain>
    </source>
</reference>
<keyword evidence="2" id="KW-1185">Reference proteome</keyword>
<evidence type="ECO:0000313" key="1">
    <source>
        <dbReference type="EMBL" id="KZN96650.1"/>
    </source>
</evidence>
<name>A0A165Y2A5_9BACI</name>
<dbReference type="EMBL" id="LWBR01000017">
    <property type="protein sequence ID" value="KZN96650.1"/>
    <property type="molecule type" value="Genomic_DNA"/>
</dbReference>
<proteinExistence type="predicted"/>
<dbReference type="Proteomes" id="UP000076476">
    <property type="component" value="Unassembled WGS sequence"/>
</dbReference>
<dbReference type="AlphaFoldDB" id="A0A165Y2A5"/>
<protein>
    <submittedName>
        <fullName evidence="1">Uncharacterized protein</fullName>
    </submittedName>
</protein>
<comment type="caution">
    <text evidence="1">The sequence shown here is derived from an EMBL/GenBank/DDBJ whole genome shotgun (WGS) entry which is preliminary data.</text>
</comment>